<dbReference type="PANTHER" id="PTHR43626:SF4">
    <property type="entry name" value="GCN5-RELATED N-ACETYLTRANSFERASE 2, CHLOROPLASTIC"/>
    <property type="match status" value="1"/>
</dbReference>
<dbReference type="CDD" id="cd04301">
    <property type="entry name" value="NAT_SF"/>
    <property type="match status" value="1"/>
</dbReference>
<dbReference type="InterPro" id="IPR000182">
    <property type="entry name" value="GNAT_dom"/>
</dbReference>
<keyword evidence="2" id="KW-0012">Acyltransferase</keyword>
<evidence type="ECO:0000259" key="3">
    <source>
        <dbReference type="PROSITE" id="PS51186"/>
    </source>
</evidence>
<accession>A0ABM8APV5</accession>
<keyword evidence="1" id="KW-0808">Transferase</keyword>
<name>A0ABM8APV5_9BACT</name>
<dbReference type="EMBL" id="AP026708">
    <property type="protein sequence ID" value="BDQ33417.1"/>
    <property type="molecule type" value="Genomic_DNA"/>
</dbReference>
<dbReference type="Gene3D" id="3.40.630.30">
    <property type="match status" value="1"/>
</dbReference>
<reference evidence="4" key="1">
    <citation type="submission" date="2022-08" db="EMBL/GenBank/DDBJ databases">
        <title>Genome Sequence of the sulphate-reducing bacterium, Pseudodesulfovibrio portus JCM14722.</title>
        <authorList>
            <person name="Kondo R."/>
            <person name="Kataoka T."/>
        </authorList>
    </citation>
    <scope>NUCLEOTIDE SEQUENCE</scope>
    <source>
        <strain evidence="4">JCM 14722</strain>
    </source>
</reference>
<sequence>MGITYRDTRDIDRDVLQDLFLALEWDSGNHPDRLARAMAASASVFTAWDGERLIGLVSVLSDGFMAAYIHYVLVRPEYQGQGIGQRLLSMVDRTYGDVLTKVLVSNGTAVGFYERCGFRPAPDKTPMFLTSLAV</sequence>
<evidence type="ECO:0000313" key="5">
    <source>
        <dbReference type="Proteomes" id="UP001061361"/>
    </source>
</evidence>
<dbReference type="RefSeq" id="WP_264983472.1">
    <property type="nucleotide sequence ID" value="NZ_AP026708.1"/>
</dbReference>
<keyword evidence="5" id="KW-1185">Reference proteome</keyword>
<feature type="domain" description="N-acetyltransferase" evidence="3">
    <location>
        <begin position="3"/>
        <end position="134"/>
    </location>
</feature>
<dbReference type="Proteomes" id="UP001061361">
    <property type="component" value="Chromosome"/>
</dbReference>
<evidence type="ECO:0000256" key="1">
    <source>
        <dbReference type="ARBA" id="ARBA00022679"/>
    </source>
</evidence>
<dbReference type="InterPro" id="IPR016181">
    <property type="entry name" value="Acyl_CoA_acyltransferase"/>
</dbReference>
<dbReference type="PROSITE" id="PS51186">
    <property type="entry name" value="GNAT"/>
    <property type="match status" value="1"/>
</dbReference>
<organism evidence="4 5">
    <name type="scientific">Pseudodesulfovibrio portus</name>
    <dbReference type="NCBI Taxonomy" id="231439"/>
    <lineage>
        <taxon>Bacteria</taxon>
        <taxon>Pseudomonadati</taxon>
        <taxon>Thermodesulfobacteriota</taxon>
        <taxon>Desulfovibrionia</taxon>
        <taxon>Desulfovibrionales</taxon>
        <taxon>Desulfovibrionaceae</taxon>
    </lineage>
</organism>
<proteinExistence type="predicted"/>
<gene>
    <name evidence="4" type="ORF">JCM14722_09590</name>
</gene>
<evidence type="ECO:0000313" key="4">
    <source>
        <dbReference type="EMBL" id="BDQ33417.1"/>
    </source>
</evidence>
<protein>
    <submittedName>
        <fullName evidence="4">NH2-acetyltransferase</fullName>
    </submittedName>
</protein>
<evidence type="ECO:0000256" key="2">
    <source>
        <dbReference type="ARBA" id="ARBA00023315"/>
    </source>
</evidence>
<dbReference type="PANTHER" id="PTHR43626">
    <property type="entry name" value="ACYL-COA N-ACYLTRANSFERASE"/>
    <property type="match status" value="1"/>
</dbReference>
<dbReference type="Pfam" id="PF13508">
    <property type="entry name" value="Acetyltransf_7"/>
    <property type="match status" value="1"/>
</dbReference>
<dbReference type="SUPFAM" id="SSF55729">
    <property type="entry name" value="Acyl-CoA N-acyltransferases (Nat)"/>
    <property type="match status" value="1"/>
</dbReference>
<dbReference type="InterPro" id="IPR045039">
    <property type="entry name" value="NSI-like"/>
</dbReference>